<accession>A0A183SRN8</accession>
<sequence length="268" mass="29888">MGLLYGLETWTVYSNKVRKLNHFHCSCLRRILNLRWQDRILDMGDLERTGILSIHAMLRQVQLRWSGHLDTPEWRRSVKTGSAINEANQIATAKAKREARKSPAPQTNTANAQSLPTCPRCQRIFHVRIGLVTTTTTTITSDGHSLLHCPQCVRTFPSPIGLIGCLRIHRTEAGEPVPVAPTHSRDRRLHCLHSPRAFNYRMGLCGHTRIHDSGIHHNADNTDTPCTASAPVILTATTINDIHPASPDLSCPHCAHNFNSRIGLVGHL</sequence>
<dbReference type="Proteomes" id="UP000275846">
    <property type="component" value="Unassembled WGS sequence"/>
</dbReference>
<name>A0A183SRN8_SCHSO</name>
<evidence type="ECO:0000313" key="2">
    <source>
        <dbReference type="EMBL" id="VDL93271.1"/>
    </source>
</evidence>
<feature type="region of interest" description="Disordered" evidence="1">
    <location>
        <begin position="94"/>
        <end position="114"/>
    </location>
</feature>
<evidence type="ECO:0000313" key="3">
    <source>
        <dbReference type="Proteomes" id="UP000275846"/>
    </source>
</evidence>
<evidence type="ECO:0000313" key="4">
    <source>
        <dbReference type="WBParaSite" id="SSLN_0000710501-mRNA-1"/>
    </source>
</evidence>
<reference evidence="2 3" key="2">
    <citation type="submission" date="2018-11" db="EMBL/GenBank/DDBJ databases">
        <authorList>
            <consortium name="Pathogen Informatics"/>
        </authorList>
    </citation>
    <scope>NUCLEOTIDE SEQUENCE [LARGE SCALE GENOMIC DNA]</scope>
    <source>
        <strain evidence="2 3">NST_G2</strain>
    </source>
</reference>
<keyword evidence="3" id="KW-1185">Reference proteome</keyword>
<dbReference type="AlphaFoldDB" id="A0A183SRN8"/>
<gene>
    <name evidence="2" type="ORF">SSLN_LOCUS6886</name>
</gene>
<protein>
    <submittedName>
        <fullName evidence="4">C2H2-type domain-containing protein</fullName>
    </submittedName>
</protein>
<organism evidence="4">
    <name type="scientific">Schistocephalus solidus</name>
    <name type="common">Tapeworm</name>
    <dbReference type="NCBI Taxonomy" id="70667"/>
    <lineage>
        <taxon>Eukaryota</taxon>
        <taxon>Metazoa</taxon>
        <taxon>Spiralia</taxon>
        <taxon>Lophotrochozoa</taxon>
        <taxon>Platyhelminthes</taxon>
        <taxon>Cestoda</taxon>
        <taxon>Eucestoda</taxon>
        <taxon>Diphyllobothriidea</taxon>
        <taxon>Diphyllobothriidae</taxon>
        <taxon>Schistocephalus</taxon>
    </lineage>
</organism>
<feature type="compositionally biased region" description="Polar residues" evidence="1">
    <location>
        <begin position="104"/>
        <end position="114"/>
    </location>
</feature>
<reference evidence="4" key="1">
    <citation type="submission" date="2016-06" db="UniProtKB">
        <authorList>
            <consortium name="WormBaseParasite"/>
        </authorList>
    </citation>
    <scope>IDENTIFICATION</scope>
</reference>
<dbReference type="WBParaSite" id="SSLN_0000710501-mRNA-1">
    <property type="protein sequence ID" value="SSLN_0000710501-mRNA-1"/>
    <property type="gene ID" value="SSLN_0000710501"/>
</dbReference>
<dbReference type="OrthoDB" id="6300471at2759"/>
<dbReference type="EMBL" id="UYSU01033895">
    <property type="protein sequence ID" value="VDL93271.1"/>
    <property type="molecule type" value="Genomic_DNA"/>
</dbReference>
<proteinExistence type="predicted"/>
<evidence type="ECO:0000256" key="1">
    <source>
        <dbReference type="SAM" id="MobiDB-lite"/>
    </source>
</evidence>